<evidence type="ECO:0000256" key="3">
    <source>
        <dbReference type="ARBA" id="ARBA00023163"/>
    </source>
</evidence>
<evidence type="ECO:0000256" key="1">
    <source>
        <dbReference type="ARBA" id="ARBA00023015"/>
    </source>
</evidence>
<reference evidence="6 7" key="1">
    <citation type="submission" date="2021-10" db="EMBL/GenBank/DDBJ databases">
        <title>Whole-genome sequencing analysis of Laribacter hongkongensis: virulence gene profiles, carbohydrate-active enzyme prediction, and antimicrobial resistance characterization.</title>
        <authorList>
            <person name="Yuan P."/>
            <person name="Zhan Y."/>
            <person name="Chen D."/>
        </authorList>
    </citation>
    <scope>NUCLEOTIDE SEQUENCE [LARGE SCALE GENOMIC DNA]</scope>
    <source>
        <strain evidence="6 7">W67</strain>
    </source>
</reference>
<dbReference type="Gene3D" id="1.10.10.60">
    <property type="entry name" value="Homeodomain-like"/>
    <property type="match status" value="1"/>
</dbReference>
<sequence length="170" mass="18479">MLAQDRGDRFSLLCTTHLLVSAPERLNPVLPGCRNHCDDPVLKLQDWIESHHAEAVTIKRMSRAAGMSERTLKRRFGQATRLSPHLYVQMGRIDKSRKLLLSSGLPVKTIAGEVGDENDSFFVRLFKAHTGQTPAVWRGSEVKVPVESGTAGSVQDPAAGTGGCPQPVPG</sequence>
<accession>A0ABD4SRE7</accession>
<evidence type="ECO:0000256" key="2">
    <source>
        <dbReference type="ARBA" id="ARBA00023125"/>
    </source>
</evidence>
<keyword evidence="3" id="KW-0804">Transcription</keyword>
<dbReference type="AlphaFoldDB" id="A0ABD4SRE7"/>
<feature type="region of interest" description="Disordered" evidence="4">
    <location>
        <begin position="148"/>
        <end position="170"/>
    </location>
</feature>
<dbReference type="RefSeq" id="WP_239893947.1">
    <property type="nucleotide sequence ID" value="NZ_JAJAXM010000012.1"/>
</dbReference>
<dbReference type="GO" id="GO:0003677">
    <property type="term" value="F:DNA binding"/>
    <property type="evidence" value="ECO:0007669"/>
    <property type="project" value="UniProtKB-KW"/>
</dbReference>
<keyword evidence="2" id="KW-0238">DNA-binding</keyword>
<dbReference type="Pfam" id="PF12833">
    <property type="entry name" value="HTH_18"/>
    <property type="match status" value="1"/>
</dbReference>
<dbReference type="SUPFAM" id="SSF46689">
    <property type="entry name" value="Homeodomain-like"/>
    <property type="match status" value="2"/>
</dbReference>
<keyword evidence="1" id="KW-0805">Transcription regulation</keyword>
<gene>
    <name evidence="6" type="ORF">LH440_08135</name>
</gene>
<evidence type="ECO:0000256" key="4">
    <source>
        <dbReference type="SAM" id="MobiDB-lite"/>
    </source>
</evidence>
<name>A0ABD4SRE7_9NEIS</name>
<dbReference type="EMBL" id="JAJAXM010000012">
    <property type="protein sequence ID" value="MCG9025868.1"/>
    <property type="molecule type" value="Genomic_DNA"/>
</dbReference>
<evidence type="ECO:0000259" key="5">
    <source>
        <dbReference type="PROSITE" id="PS01124"/>
    </source>
</evidence>
<dbReference type="PANTHER" id="PTHR43280:SF28">
    <property type="entry name" value="HTH-TYPE TRANSCRIPTIONAL ACTIVATOR RHAS"/>
    <property type="match status" value="1"/>
</dbReference>
<evidence type="ECO:0000313" key="7">
    <source>
        <dbReference type="Proteomes" id="UP001200247"/>
    </source>
</evidence>
<dbReference type="PANTHER" id="PTHR43280">
    <property type="entry name" value="ARAC-FAMILY TRANSCRIPTIONAL REGULATOR"/>
    <property type="match status" value="1"/>
</dbReference>
<evidence type="ECO:0000313" key="6">
    <source>
        <dbReference type="EMBL" id="MCG9025868.1"/>
    </source>
</evidence>
<protein>
    <submittedName>
        <fullName evidence="6">AraC family transcriptional regulator</fullName>
    </submittedName>
</protein>
<feature type="domain" description="HTH araC/xylS-type" evidence="5">
    <location>
        <begin position="42"/>
        <end position="140"/>
    </location>
</feature>
<dbReference type="InterPro" id="IPR009057">
    <property type="entry name" value="Homeodomain-like_sf"/>
</dbReference>
<dbReference type="SMART" id="SM00342">
    <property type="entry name" value="HTH_ARAC"/>
    <property type="match status" value="1"/>
</dbReference>
<organism evidence="6 7">
    <name type="scientific">Laribacter hongkongensis</name>
    <dbReference type="NCBI Taxonomy" id="168471"/>
    <lineage>
        <taxon>Bacteria</taxon>
        <taxon>Pseudomonadati</taxon>
        <taxon>Pseudomonadota</taxon>
        <taxon>Betaproteobacteria</taxon>
        <taxon>Neisseriales</taxon>
        <taxon>Aquaspirillaceae</taxon>
        <taxon>Laribacter</taxon>
    </lineage>
</organism>
<proteinExistence type="predicted"/>
<dbReference type="Proteomes" id="UP001200247">
    <property type="component" value="Unassembled WGS sequence"/>
</dbReference>
<dbReference type="InterPro" id="IPR018060">
    <property type="entry name" value="HTH_AraC"/>
</dbReference>
<comment type="caution">
    <text evidence="6">The sequence shown here is derived from an EMBL/GenBank/DDBJ whole genome shotgun (WGS) entry which is preliminary data.</text>
</comment>
<dbReference type="PROSITE" id="PS01124">
    <property type="entry name" value="HTH_ARAC_FAMILY_2"/>
    <property type="match status" value="1"/>
</dbReference>